<reference evidence="1" key="1">
    <citation type="submission" date="2014-11" db="EMBL/GenBank/DDBJ databases">
        <authorList>
            <person name="Amaro Gonzalez C."/>
        </authorList>
    </citation>
    <scope>NUCLEOTIDE SEQUENCE</scope>
</reference>
<organism evidence="1">
    <name type="scientific">Anguilla anguilla</name>
    <name type="common">European freshwater eel</name>
    <name type="synonym">Muraena anguilla</name>
    <dbReference type="NCBI Taxonomy" id="7936"/>
    <lineage>
        <taxon>Eukaryota</taxon>
        <taxon>Metazoa</taxon>
        <taxon>Chordata</taxon>
        <taxon>Craniata</taxon>
        <taxon>Vertebrata</taxon>
        <taxon>Euteleostomi</taxon>
        <taxon>Actinopterygii</taxon>
        <taxon>Neopterygii</taxon>
        <taxon>Teleostei</taxon>
        <taxon>Anguilliformes</taxon>
        <taxon>Anguillidae</taxon>
        <taxon>Anguilla</taxon>
    </lineage>
</organism>
<sequence length="29" mass="3275">MKYAWDIKMTQLSSVIVGELSFTVVTLLT</sequence>
<dbReference type="AlphaFoldDB" id="A0A0E9XX54"/>
<accession>A0A0E9XX54</accession>
<name>A0A0E9XX54_ANGAN</name>
<proteinExistence type="predicted"/>
<protein>
    <submittedName>
        <fullName evidence="1">Uncharacterized protein</fullName>
    </submittedName>
</protein>
<reference evidence="1" key="2">
    <citation type="journal article" date="2015" name="Fish Shellfish Immunol.">
        <title>Early steps in the European eel (Anguilla anguilla)-Vibrio vulnificus interaction in the gills: Role of the RtxA13 toxin.</title>
        <authorList>
            <person name="Callol A."/>
            <person name="Pajuelo D."/>
            <person name="Ebbesson L."/>
            <person name="Teles M."/>
            <person name="MacKenzie S."/>
            <person name="Amaro C."/>
        </authorList>
    </citation>
    <scope>NUCLEOTIDE SEQUENCE</scope>
</reference>
<evidence type="ECO:0000313" key="1">
    <source>
        <dbReference type="EMBL" id="JAI06436.1"/>
    </source>
</evidence>
<dbReference type="EMBL" id="GBXM01002142">
    <property type="protein sequence ID" value="JAI06436.1"/>
    <property type="molecule type" value="Transcribed_RNA"/>
</dbReference>